<name>A0A1U9KT21_9PROT</name>
<keyword evidence="2" id="KW-1185">Reference proteome</keyword>
<reference evidence="1 2" key="1">
    <citation type="submission" date="2016-03" db="EMBL/GenBank/DDBJ databases">
        <title>Acetic acid bacteria sequencing.</title>
        <authorList>
            <person name="Brandt J."/>
            <person name="Jakob F."/>
            <person name="Vogel R.F."/>
        </authorList>
    </citation>
    <scope>NUCLEOTIDE SEQUENCE [LARGE SCALE GENOMIC DNA]</scope>
    <source>
        <strain evidence="1 2">NBRC 101099</strain>
    </source>
</reference>
<accession>A0A1U9KT21</accession>
<evidence type="ECO:0000313" key="1">
    <source>
        <dbReference type="EMBL" id="AQS88978.1"/>
    </source>
</evidence>
<proteinExistence type="predicted"/>
<dbReference type="InterPro" id="IPR008320">
    <property type="entry name" value="UCP032025"/>
</dbReference>
<dbReference type="KEGG" id="nch:A0U93_14805"/>
<organism evidence="1 2">
    <name type="scientific">Neoasaia chiangmaiensis</name>
    <dbReference type="NCBI Taxonomy" id="320497"/>
    <lineage>
        <taxon>Bacteria</taxon>
        <taxon>Pseudomonadati</taxon>
        <taxon>Pseudomonadota</taxon>
        <taxon>Alphaproteobacteria</taxon>
        <taxon>Acetobacterales</taxon>
        <taxon>Acetobacteraceae</taxon>
        <taxon>Neoasaia</taxon>
    </lineage>
</organism>
<dbReference type="STRING" id="320497.A0U93_14805"/>
<dbReference type="AlphaFoldDB" id="A0A1U9KT21"/>
<dbReference type="PIRSF" id="PIRSF032025">
    <property type="entry name" value="UCP032025"/>
    <property type="match status" value="1"/>
</dbReference>
<dbReference type="Proteomes" id="UP000188604">
    <property type="component" value="Chromosome"/>
</dbReference>
<evidence type="ECO:0000313" key="2">
    <source>
        <dbReference type="Proteomes" id="UP000188604"/>
    </source>
</evidence>
<sequence length="140" mass="15208">MLHLIKLAVGCPTLDMLATRMQEQRVDGHGVIHTRTMPKRATEILSGGSIYRVLDGMMLCRQPITDLRAVKRADGSSGTLILVSDDIIPVSPRPVRPFQGWRYLEPDDAPGDLCAGDPATQGLEDLPPSLRRALAGLALI</sequence>
<dbReference type="Pfam" id="PF07370">
    <property type="entry name" value="DUF1489"/>
    <property type="match status" value="1"/>
</dbReference>
<gene>
    <name evidence="1" type="ORF">A0U93_14805</name>
</gene>
<dbReference type="OrthoDB" id="9798292at2"/>
<dbReference type="EMBL" id="CP014691">
    <property type="protein sequence ID" value="AQS88978.1"/>
    <property type="molecule type" value="Genomic_DNA"/>
</dbReference>
<dbReference type="RefSeq" id="WP_077808036.1">
    <property type="nucleotide sequence ID" value="NZ_BJXS01000001.1"/>
</dbReference>
<protein>
    <submittedName>
        <fullName evidence="1">Uncharacterized protein</fullName>
    </submittedName>
</protein>